<dbReference type="EMBL" id="CP024870">
    <property type="protein sequence ID" value="ATX71260.1"/>
    <property type="molecule type" value="Genomic_DNA"/>
</dbReference>
<dbReference type="AlphaFoldDB" id="A0A1Y0L1Q9"/>
<protein>
    <recommendedName>
        <fullName evidence="4">Small ribosomal subunit protein uS15</fullName>
    </recommendedName>
</protein>
<evidence type="ECO:0000256" key="4">
    <source>
        <dbReference type="HAMAP-Rule" id="MF_01343"/>
    </source>
</evidence>
<keyword evidence="4 6" id="KW-0699">rRNA-binding</keyword>
<dbReference type="HAMAP" id="MF_01343_B">
    <property type="entry name" value="Ribosomal_uS15_B"/>
    <property type="match status" value="1"/>
</dbReference>
<dbReference type="Pfam" id="PF00312">
    <property type="entry name" value="Ribosomal_S15"/>
    <property type="match status" value="1"/>
</dbReference>
<evidence type="ECO:0000256" key="5">
    <source>
        <dbReference type="RuleBase" id="RU003919"/>
    </source>
</evidence>
<dbReference type="GO" id="GO:0019843">
    <property type="term" value="F:rRNA binding"/>
    <property type="evidence" value="ECO:0007669"/>
    <property type="project" value="UniProtKB-UniRule"/>
</dbReference>
<keyword evidence="1 4" id="KW-0689">Ribosomal protein</keyword>
<evidence type="ECO:0000256" key="6">
    <source>
        <dbReference type="RuleBase" id="RU004524"/>
    </source>
</evidence>
<dbReference type="PROSITE" id="PS00362">
    <property type="entry name" value="RIBOSOMAL_S15"/>
    <property type="match status" value="1"/>
</dbReference>
<evidence type="ECO:0000256" key="2">
    <source>
        <dbReference type="ARBA" id="ARBA00023274"/>
    </source>
</evidence>
<dbReference type="OrthoDB" id="9799262at2"/>
<keyword evidence="8" id="KW-1185">Reference proteome</keyword>
<comment type="function">
    <text evidence="4">Forms an intersubunit bridge (bridge B4) with the 23S rRNA of the 50S subunit in the ribosome.</text>
</comment>
<dbReference type="InterPro" id="IPR009068">
    <property type="entry name" value="uS15_NS1_RNA-bd_sf"/>
</dbReference>
<gene>
    <name evidence="4 7" type="primary">rpsO</name>
    <name evidence="7" type="ORF">SCLAR_v1c09540</name>
</gene>
<dbReference type="NCBIfam" id="TIGR00952">
    <property type="entry name" value="S15_bact"/>
    <property type="match status" value="1"/>
</dbReference>
<dbReference type="GO" id="GO:0022627">
    <property type="term" value="C:cytosolic small ribosomal subunit"/>
    <property type="evidence" value="ECO:0007669"/>
    <property type="project" value="TreeGrafter"/>
</dbReference>
<dbReference type="Gene3D" id="1.10.287.10">
    <property type="entry name" value="S15/NS1, RNA-binding"/>
    <property type="match status" value="1"/>
</dbReference>
<evidence type="ECO:0000313" key="8">
    <source>
        <dbReference type="Proteomes" id="UP000231179"/>
    </source>
</evidence>
<dbReference type="Gene3D" id="6.10.250.3130">
    <property type="match status" value="1"/>
</dbReference>
<dbReference type="CDD" id="cd00353">
    <property type="entry name" value="Ribosomal_S15p_S13e"/>
    <property type="match status" value="1"/>
</dbReference>
<dbReference type="GO" id="GO:0003735">
    <property type="term" value="F:structural constituent of ribosome"/>
    <property type="evidence" value="ECO:0007669"/>
    <property type="project" value="InterPro"/>
</dbReference>
<dbReference type="InterPro" id="IPR000589">
    <property type="entry name" value="Ribosomal_uS15"/>
</dbReference>
<dbReference type="SMART" id="SM01387">
    <property type="entry name" value="Ribosomal_S15"/>
    <property type="match status" value="1"/>
</dbReference>
<evidence type="ECO:0000256" key="3">
    <source>
        <dbReference type="ARBA" id="ARBA00064542"/>
    </source>
</evidence>
<dbReference type="RefSeq" id="WP_100254797.1">
    <property type="nucleotide sequence ID" value="NZ_CP015819.1"/>
</dbReference>
<evidence type="ECO:0000256" key="1">
    <source>
        <dbReference type="ARBA" id="ARBA00022980"/>
    </source>
</evidence>
<reference evidence="7 8" key="1">
    <citation type="submission" date="2017-11" db="EMBL/GenBank/DDBJ databases">
        <title>Complete genome sequence of Spiroplasma clarkii CN-5 (DSM 19994).</title>
        <authorList>
            <person name="Tsai Y.-M."/>
            <person name="Chang A."/>
            <person name="Lo W.-S."/>
            <person name="Kuo C.-H."/>
        </authorList>
    </citation>
    <scope>NUCLEOTIDE SEQUENCE [LARGE SCALE GENOMIC DNA]</scope>
    <source>
        <strain evidence="7 8">CN-5</strain>
    </source>
</reference>
<organism evidence="7 8">
    <name type="scientific">Spiroplasma clarkii</name>
    <dbReference type="NCBI Taxonomy" id="2139"/>
    <lineage>
        <taxon>Bacteria</taxon>
        <taxon>Bacillati</taxon>
        <taxon>Mycoplasmatota</taxon>
        <taxon>Mollicutes</taxon>
        <taxon>Entomoplasmatales</taxon>
        <taxon>Spiroplasmataceae</taxon>
        <taxon>Spiroplasma</taxon>
    </lineage>
</organism>
<dbReference type="InterPro" id="IPR005290">
    <property type="entry name" value="Ribosomal_uS15_bac-type"/>
</dbReference>
<dbReference type="FunFam" id="1.10.287.10:FF:000002">
    <property type="entry name" value="30S ribosomal protein S15"/>
    <property type="match status" value="1"/>
</dbReference>
<dbReference type="PANTHER" id="PTHR23321">
    <property type="entry name" value="RIBOSOMAL PROTEIN S15, BACTERIAL AND ORGANELLAR"/>
    <property type="match status" value="1"/>
</dbReference>
<comment type="function">
    <text evidence="4 6">One of the primary rRNA binding proteins, it binds directly to 16S rRNA where it helps nucleate assembly of the platform of the 30S subunit by binding and bridging several RNA helices of the 16S rRNA.</text>
</comment>
<dbReference type="GO" id="GO:0006412">
    <property type="term" value="P:translation"/>
    <property type="evidence" value="ECO:0007669"/>
    <property type="project" value="UniProtKB-UniRule"/>
</dbReference>
<accession>A0A1Y0L1Q9</accession>
<proteinExistence type="inferred from homology"/>
<sequence length="88" mass="10092">MVSKTQKEQIIKDFGANPQDTGNAEVQVALLTADIANLTEHLSVHKKDITSRRSLLKKVAQRRHLLNFILKKDVQRYKTIIEKLGIRK</sequence>
<dbReference type="Proteomes" id="UP000231179">
    <property type="component" value="Chromosome"/>
</dbReference>
<keyword evidence="2 4" id="KW-0687">Ribonucleoprotein</keyword>
<dbReference type="PANTHER" id="PTHR23321:SF26">
    <property type="entry name" value="SMALL RIBOSOMAL SUBUNIT PROTEIN US15M"/>
    <property type="match status" value="1"/>
</dbReference>
<comment type="similarity">
    <text evidence="4 5">Belongs to the universal ribosomal protein uS15 family.</text>
</comment>
<evidence type="ECO:0000313" key="7">
    <source>
        <dbReference type="EMBL" id="ATX71260.1"/>
    </source>
</evidence>
<comment type="subunit">
    <text evidence="3 4">Part of the 30S ribosomal subunit. Forms a bridge to the 50S subunit in the 70S ribosome, contacting the 23S rRNA.</text>
</comment>
<keyword evidence="4 6" id="KW-0694">RNA-binding</keyword>
<dbReference type="KEGG" id="scla:SCLARK_001386"/>
<dbReference type="SUPFAM" id="SSF47060">
    <property type="entry name" value="S15/NS1 RNA-binding domain"/>
    <property type="match status" value="1"/>
</dbReference>
<name>A0A1Y0L1Q9_9MOLU</name>